<comment type="caution">
    <text evidence="1">The sequence shown here is derived from an EMBL/GenBank/DDBJ whole genome shotgun (WGS) entry which is preliminary data.</text>
</comment>
<reference evidence="1 2" key="1">
    <citation type="journal article" date="2014" name="Agronomy (Basel)">
        <title>A Draft Genome Sequence for Ensete ventricosum, the Drought-Tolerant Tree Against Hunger.</title>
        <authorList>
            <person name="Harrison J."/>
            <person name="Moore K.A."/>
            <person name="Paszkiewicz K."/>
            <person name="Jones T."/>
            <person name="Grant M."/>
            <person name="Ambacheew D."/>
            <person name="Muzemil S."/>
            <person name="Studholme D.J."/>
        </authorList>
    </citation>
    <scope>NUCLEOTIDE SEQUENCE [LARGE SCALE GENOMIC DNA]</scope>
</reference>
<dbReference type="EMBL" id="AMZH03019583">
    <property type="protein sequence ID" value="RRT40184.1"/>
    <property type="molecule type" value="Genomic_DNA"/>
</dbReference>
<organism evidence="1 2">
    <name type="scientific">Ensete ventricosum</name>
    <name type="common">Abyssinian banana</name>
    <name type="synonym">Musa ensete</name>
    <dbReference type="NCBI Taxonomy" id="4639"/>
    <lineage>
        <taxon>Eukaryota</taxon>
        <taxon>Viridiplantae</taxon>
        <taxon>Streptophyta</taxon>
        <taxon>Embryophyta</taxon>
        <taxon>Tracheophyta</taxon>
        <taxon>Spermatophyta</taxon>
        <taxon>Magnoliopsida</taxon>
        <taxon>Liliopsida</taxon>
        <taxon>Zingiberales</taxon>
        <taxon>Musaceae</taxon>
        <taxon>Ensete</taxon>
    </lineage>
</organism>
<evidence type="ECO:0000313" key="2">
    <source>
        <dbReference type="Proteomes" id="UP000287651"/>
    </source>
</evidence>
<protein>
    <submittedName>
        <fullName evidence="1">Uncharacterized protein</fullName>
    </submittedName>
</protein>
<accession>A0A426XL30</accession>
<dbReference type="AlphaFoldDB" id="A0A426XL30"/>
<sequence length="186" mass="20497">MLLHPMTFSSINSRTILPSPQSQQPVSIAAIISVAPFFVDSVICHPCCLIPLMPLLSSAPVAQAAVATAVLFLFQLRCCLPPLCRQSCEQDRPGRASPTASPPQSQRALLPLCSSSASPPTRSCRRCNLFYQGLPCFSSARCRTPLLQLVAAMLCRAEQRRFRKNFMSFDKEKSFSYGSDTILEKR</sequence>
<name>A0A426XL30_ENSVE</name>
<evidence type="ECO:0000313" key="1">
    <source>
        <dbReference type="EMBL" id="RRT40184.1"/>
    </source>
</evidence>
<dbReference type="Proteomes" id="UP000287651">
    <property type="component" value="Unassembled WGS sequence"/>
</dbReference>
<proteinExistence type="predicted"/>
<gene>
    <name evidence="1" type="ORF">B296_00039643</name>
</gene>